<dbReference type="PANTHER" id="PTHR24243:SF208">
    <property type="entry name" value="PYROKININ-1 RECEPTOR"/>
    <property type="match status" value="1"/>
</dbReference>
<dbReference type="Proteomes" id="UP000663879">
    <property type="component" value="Unassembled WGS sequence"/>
</dbReference>
<feature type="domain" description="G-protein coupled receptors family 1 profile" evidence="10">
    <location>
        <begin position="43"/>
        <end position="222"/>
    </location>
</feature>
<dbReference type="EMBL" id="CAJNOC010001150">
    <property type="protein sequence ID" value="CAF0839758.1"/>
    <property type="molecule type" value="Genomic_DNA"/>
</dbReference>
<protein>
    <recommendedName>
        <fullName evidence="10">G-protein coupled receptors family 1 profile domain-containing protein</fullName>
    </recommendedName>
</protein>
<dbReference type="OrthoDB" id="10036964at2759"/>
<accession>A0A813V4J6</accession>
<keyword evidence="7 8" id="KW-0807">Transducer</keyword>
<evidence type="ECO:0000256" key="3">
    <source>
        <dbReference type="ARBA" id="ARBA00022989"/>
    </source>
</evidence>
<evidence type="ECO:0000256" key="5">
    <source>
        <dbReference type="ARBA" id="ARBA00023136"/>
    </source>
</evidence>
<keyword evidence="5 9" id="KW-0472">Membrane</keyword>
<dbReference type="Gene3D" id="1.20.1070.10">
    <property type="entry name" value="Rhodopsin 7-helix transmembrane proteins"/>
    <property type="match status" value="1"/>
</dbReference>
<name>A0A813V4J6_9BILA</name>
<dbReference type="AlphaFoldDB" id="A0A813V4J6"/>
<feature type="transmembrane region" description="Helical" evidence="9">
    <location>
        <begin position="190"/>
        <end position="214"/>
    </location>
</feature>
<keyword evidence="3 9" id="KW-1133">Transmembrane helix</keyword>
<dbReference type="InterPro" id="IPR017452">
    <property type="entry name" value="GPCR_Rhodpsn_7TM"/>
</dbReference>
<evidence type="ECO:0000313" key="12">
    <source>
        <dbReference type="Proteomes" id="UP000663879"/>
    </source>
</evidence>
<dbReference type="PRINTS" id="PR00237">
    <property type="entry name" value="GPCRRHODOPSN"/>
</dbReference>
<feature type="transmembrane region" description="Helical" evidence="9">
    <location>
        <begin position="144"/>
        <end position="165"/>
    </location>
</feature>
<dbReference type="InterPro" id="IPR000276">
    <property type="entry name" value="GPCR_Rhodpsn"/>
</dbReference>
<evidence type="ECO:0000256" key="4">
    <source>
        <dbReference type="ARBA" id="ARBA00023040"/>
    </source>
</evidence>
<dbReference type="SUPFAM" id="SSF81321">
    <property type="entry name" value="Family A G protein-coupled receptor-like"/>
    <property type="match status" value="1"/>
</dbReference>
<dbReference type="Pfam" id="PF00001">
    <property type="entry name" value="7tm_1"/>
    <property type="match status" value="1"/>
</dbReference>
<evidence type="ECO:0000313" key="11">
    <source>
        <dbReference type="EMBL" id="CAF0839758.1"/>
    </source>
</evidence>
<evidence type="ECO:0000256" key="9">
    <source>
        <dbReference type="SAM" id="Phobius"/>
    </source>
</evidence>
<organism evidence="11 12">
    <name type="scientific">Brachionus calyciflorus</name>
    <dbReference type="NCBI Taxonomy" id="104777"/>
    <lineage>
        <taxon>Eukaryota</taxon>
        <taxon>Metazoa</taxon>
        <taxon>Spiralia</taxon>
        <taxon>Gnathifera</taxon>
        <taxon>Rotifera</taxon>
        <taxon>Eurotatoria</taxon>
        <taxon>Monogononta</taxon>
        <taxon>Pseudotrocha</taxon>
        <taxon>Ploima</taxon>
        <taxon>Brachionidae</taxon>
        <taxon>Brachionus</taxon>
    </lineage>
</organism>
<comment type="caution">
    <text evidence="11">The sequence shown here is derived from an EMBL/GenBank/DDBJ whole genome shotgun (WGS) entry which is preliminary data.</text>
</comment>
<keyword evidence="4 8" id="KW-0297">G-protein coupled receptor</keyword>
<reference evidence="11" key="1">
    <citation type="submission" date="2021-02" db="EMBL/GenBank/DDBJ databases">
        <authorList>
            <person name="Nowell W R."/>
        </authorList>
    </citation>
    <scope>NUCLEOTIDE SEQUENCE</scope>
    <source>
        <strain evidence="11">Ploen Becks lab</strain>
    </source>
</reference>
<keyword evidence="6 8" id="KW-0675">Receptor</keyword>
<proteinExistence type="inferred from homology"/>
<keyword evidence="2 8" id="KW-0812">Transmembrane</keyword>
<evidence type="ECO:0000259" key="10">
    <source>
        <dbReference type="PROSITE" id="PS50262"/>
    </source>
</evidence>
<evidence type="ECO:0000256" key="2">
    <source>
        <dbReference type="ARBA" id="ARBA00022692"/>
    </source>
</evidence>
<evidence type="ECO:0000256" key="8">
    <source>
        <dbReference type="RuleBase" id="RU000688"/>
    </source>
</evidence>
<evidence type="ECO:0000256" key="7">
    <source>
        <dbReference type="ARBA" id="ARBA00023224"/>
    </source>
</evidence>
<dbReference type="PROSITE" id="PS50262">
    <property type="entry name" value="G_PROTEIN_RECEP_F1_2"/>
    <property type="match status" value="1"/>
</dbReference>
<dbReference type="GO" id="GO:0004930">
    <property type="term" value="F:G protein-coupled receptor activity"/>
    <property type="evidence" value="ECO:0007669"/>
    <property type="project" value="UniProtKB-KW"/>
</dbReference>
<gene>
    <name evidence="11" type="ORF">OXX778_LOCUS8391</name>
</gene>
<feature type="transmembrane region" description="Helical" evidence="9">
    <location>
        <begin position="25"/>
        <end position="51"/>
    </location>
</feature>
<dbReference type="GO" id="GO:0005886">
    <property type="term" value="C:plasma membrane"/>
    <property type="evidence" value="ECO:0007669"/>
    <property type="project" value="TreeGrafter"/>
</dbReference>
<dbReference type="PANTHER" id="PTHR24243">
    <property type="entry name" value="G-PROTEIN COUPLED RECEPTOR"/>
    <property type="match status" value="1"/>
</dbReference>
<comment type="similarity">
    <text evidence="8">Belongs to the G-protein coupled receptor 1 family.</text>
</comment>
<sequence>MIAENQSNISSKESVNITHSMPLDLLIYGSIFYTTIFLVGAIGNFLVLFVLSKHKELRNFTNYLLANLSIADLMVIFTNIPNGLHDLVAKERWYLGKSLCHSVSFIENSMLSASILTIFCITCDRYYVICKPLYVKSIMTKKRTLKLIISLWIVSFLVNSPYIYFSQHIEQEFNDGSKEYTCNLKYSTIFYYYIIVTYFLVYFLIGFILMFMYYRIYYFLNKSNEFLIACSQRYNSQKYRNHVSSMSSDIIINNIGKKIKKNLSVSKLTDWLAYGNEFHTNALSCKASNSNFVFLKSENYVHETIILNRCNKFEKYIQQRRKIIGMLIISVKKKYNNELINSPPENVQILQDIERIENLLGGSVENEIQNSDNLNDEISEEEINDMLDEVIDDTIINKVFDATCNANLQETVEKTAQQHIQKLGEAKVGDTVQLPVPEEDRGPADPQNIFAYILKISEKNMNYKLATKHGIIVGWFSRNLFSICNSNAAIRASFKIPYDTPSSQLNSIAQIPSINERMSDPNEAYILNSILNENPLFDKEYEEYESLNNHYKRIY</sequence>
<comment type="subcellular location">
    <subcellularLocation>
        <location evidence="1">Membrane</location>
        <topology evidence="1">Multi-pass membrane protein</topology>
    </subcellularLocation>
</comment>
<dbReference type="PROSITE" id="PS00237">
    <property type="entry name" value="G_PROTEIN_RECEP_F1_1"/>
    <property type="match status" value="1"/>
</dbReference>
<evidence type="ECO:0000256" key="1">
    <source>
        <dbReference type="ARBA" id="ARBA00004141"/>
    </source>
</evidence>
<evidence type="ECO:0000256" key="6">
    <source>
        <dbReference type="ARBA" id="ARBA00023170"/>
    </source>
</evidence>
<feature type="transmembrane region" description="Helical" evidence="9">
    <location>
        <begin position="63"/>
        <end position="82"/>
    </location>
</feature>
<feature type="transmembrane region" description="Helical" evidence="9">
    <location>
        <begin position="102"/>
        <end position="123"/>
    </location>
</feature>
<keyword evidence="12" id="KW-1185">Reference proteome</keyword>